<proteinExistence type="predicted"/>
<accession>A0A923NGB3</accession>
<evidence type="ECO:0000313" key="1">
    <source>
        <dbReference type="EMBL" id="MBC6678451.1"/>
    </source>
</evidence>
<dbReference type="AlphaFoldDB" id="A0A923NGB3"/>
<evidence type="ECO:0000313" key="2">
    <source>
        <dbReference type="Proteomes" id="UP000602647"/>
    </source>
</evidence>
<dbReference type="EMBL" id="JACRYT010000001">
    <property type="protein sequence ID" value="MBC6678451.1"/>
    <property type="molecule type" value="Genomic_DNA"/>
</dbReference>
<name>A0A923NGB3_9FIRM</name>
<reference evidence="1" key="1">
    <citation type="submission" date="2020-08" db="EMBL/GenBank/DDBJ databases">
        <title>Genome public.</title>
        <authorList>
            <person name="Liu C."/>
            <person name="Sun Q."/>
        </authorList>
    </citation>
    <scope>NUCLEOTIDE SEQUENCE</scope>
    <source>
        <strain evidence="1">BX12</strain>
    </source>
</reference>
<comment type="caution">
    <text evidence="1">The sequence shown here is derived from an EMBL/GenBank/DDBJ whole genome shotgun (WGS) entry which is preliminary data.</text>
</comment>
<keyword evidence="2" id="KW-1185">Reference proteome</keyword>
<protein>
    <submittedName>
        <fullName evidence="1">Uncharacterized protein</fullName>
    </submittedName>
</protein>
<sequence>MRLSRYEKETIILLNAAEDTASIYTADPVWKRKLDKLVEKNPQCYQCVKADEVSKTYTMPKRFISLRSKEKTVTLTEEQKERAKQRLPRTDR</sequence>
<organism evidence="1 2">
    <name type="scientific">Zhenpiania hominis</name>
    <dbReference type="NCBI Taxonomy" id="2763644"/>
    <lineage>
        <taxon>Bacteria</taxon>
        <taxon>Bacillati</taxon>
        <taxon>Bacillota</taxon>
        <taxon>Clostridia</taxon>
        <taxon>Peptostreptococcales</taxon>
        <taxon>Anaerovoracaceae</taxon>
        <taxon>Zhenpiania</taxon>
    </lineage>
</organism>
<dbReference type="Proteomes" id="UP000602647">
    <property type="component" value="Unassembled WGS sequence"/>
</dbReference>
<gene>
    <name evidence="1" type="ORF">H9L42_01215</name>
</gene>